<keyword evidence="5 7" id="KW-1133">Transmembrane helix</keyword>
<evidence type="ECO:0000256" key="3">
    <source>
        <dbReference type="ARBA" id="ARBA00022679"/>
    </source>
</evidence>
<feature type="region of interest" description="Disordered" evidence="8">
    <location>
        <begin position="299"/>
        <end position="330"/>
    </location>
</feature>
<feature type="transmembrane region" description="Helical" evidence="7">
    <location>
        <begin position="222"/>
        <end position="239"/>
    </location>
</feature>
<feature type="binding site" evidence="7">
    <location>
        <position position="150"/>
    </location>
    <ligand>
        <name>a 1,2-diacyl-sn-glycero-3-phospho-(1'-sn-glycerol)</name>
        <dbReference type="ChEBI" id="CHEBI:64716"/>
    </ligand>
</feature>
<keyword evidence="4 7" id="KW-0812">Transmembrane</keyword>
<evidence type="ECO:0000313" key="10">
    <source>
        <dbReference type="Proteomes" id="UP001501461"/>
    </source>
</evidence>
<keyword evidence="3 7" id="KW-0808">Transferase</keyword>
<dbReference type="Pfam" id="PF01790">
    <property type="entry name" value="LGT"/>
    <property type="match status" value="1"/>
</dbReference>
<dbReference type="PANTHER" id="PTHR30589:SF0">
    <property type="entry name" value="PHOSPHATIDYLGLYCEROL--PROLIPOPROTEIN DIACYLGLYCERYL TRANSFERASE"/>
    <property type="match status" value="1"/>
</dbReference>
<gene>
    <name evidence="7 9" type="primary">lgt</name>
    <name evidence="9" type="ORF">GCM10009720_24150</name>
</gene>
<feature type="transmembrane region" description="Helical" evidence="7">
    <location>
        <begin position="28"/>
        <end position="49"/>
    </location>
</feature>
<dbReference type="PROSITE" id="PS01311">
    <property type="entry name" value="LGT"/>
    <property type="match status" value="1"/>
</dbReference>
<dbReference type="RefSeq" id="WP_343959030.1">
    <property type="nucleotide sequence ID" value="NZ_BAAAMN010000049.1"/>
</dbReference>
<keyword evidence="10" id="KW-1185">Reference proteome</keyword>
<evidence type="ECO:0000256" key="6">
    <source>
        <dbReference type="ARBA" id="ARBA00023136"/>
    </source>
</evidence>
<dbReference type="HAMAP" id="MF_01147">
    <property type="entry name" value="Lgt"/>
    <property type="match status" value="1"/>
</dbReference>
<keyword evidence="6 7" id="KW-0472">Membrane</keyword>
<evidence type="ECO:0000256" key="8">
    <source>
        <dbReference type="SAM" id="MobiDB-lite"/>
    </source>
</evidence>
<feature type="transmembrane region" description="Helical" evidence="7">
    <location>
        <begin position="133"/>
        <end position="152"/>
    </location>
</feature>
<evidence type="ECO:0000256" key="5">
    <source>
        <dbReference type="ARBA" id="ARBA00022989"/>
    </source>
</evidence>
<feature type="transmembrane region" description="Helical" evidence="7">
    <location>
        <begin position="193"/>
        <end position="210"/>
    </location>
</feature>
<evidence type="ECO:0000256" key="7">
    <source>
        <dbReference type="HAMAP-Rule" id="MF_01147"/>
    </source>
</evidence>
<organism evidence="9 10">
    <name type="scientific">Yaniella flava</name>
    <dbReference type="NCBI Taxonomy" id="287930"/>
    <lineage>
        <taxon>Bacteria</taxon>
        <taxon>Bacillati</taxon>
        <taxon>Actinomycetota</taxon>
        <taxon>Actinomycetes</taxon>
        <taxon>Micrococcales</taxon>
        <taxon>Micrococcaceae</taxon>
        <taxon>Yaniella</taxon>
    </lineage>
</organism>
<comment type="pathway">
    <text evidence="7">Protein modification; lipoprotein biosynthesis (diacylglyceryl transfer).</text>
</comment>
<proteinExistence type="inferred from homology"/>
<comment type="catalytic activity">
    <reaction evidence="7">
        <text>L-cysteinyl-[prolipoprotein] + a 1,2-diacyl-sn-glycero-3-phospho-(1'-sn-glycerol) = an S-1,2-diacyl-sn-glyceryl-L-cysteinyl-[prolipoprotein] + sn-glycerol 1-phosphate + H(+)</text>
        <dbReference type="Rhea" id="RHEA:56712"/>
        <dbReference type="Rhea" id="RHEA-COMP:14679"/>
        <dbReference type="Rhea" id="RHEA-COMP:14680"/>
        <dbReference type="ChEBI" id="CHEBI:15378"/>
        <dbReference type="ChEBI" id="CHEBI:29950"/>
        <dbReference type="ChEBI" id="CHEBI:57685"/>
        <dbReference type="ChEBI" id="CHEBI:64716"/>
        <dbReference type="ChEBI" id="CHEBI:140658"/>
        <dbReference type="EC" id="2.5.1.145"/>
    </reaction>
</comment>
<feature type="transmembrane region" description="Helical" evidence="7">
    <location>
        <begin position="61"/>
        <end position="79"/>
    </location>
</feature>
<comment type="caution">
    <text evidence="9">The sequence shown here is derived from an EMBL/GenBank/DDBJ whole genome shotgun (WGS) entry which is preliminary data.</text>
</comment>
<comment type="similarity">
    <text evidence="1 7">Belongs to the Lgt family.</text>
</comment>
<name>A0ABN2UTB6_9MICC</name>
<feature type="transmembrane region" description="Helical" evidence="7">
    <location>
        <begin position="99"/>
        <end position="121"/>
    </location>
</feature>
<evidence type="ECO:0000256" key="1">
    <source>
        <dbReference type="ARBA" id="ARBA00007150"/>
    </source>
</evidence>
<accession>A0ABN2UTB6</accession>
<dbReference type="InterPro" id="IPR001640">
    <property type="entry name" value="Lgt"/>
</dbReference>
<keyword evidence="2 7" id="KW-1003">Cell membrane</keyword>
<comment type="function">
    <text evidence="7">Catalyzes the transfer of the diacylglyceryl group from phosphatidylglycerol to the sulfhydryl group of the N-terminal cysteine of a prolipoprotein, the first step in the formation of mature lipoproteins.</text>
</comment>
<dbReference type="PANTHER" id="PTHR30589">
    <property type="entry name" value="PROLIPOPROTEIN DIACYLGLYCERYL TRANSFERASE"/>
    <property type="match status" value="1"/>
</dbReference>
<protein>
    <recommendedName>
        <fullName evidence="7">Phosphatidylglycerol--prolipoprotein diacylglyceryl transferase</fullName>
        <ecNumber evidence="7">2.5.1.145</ecNumber>
    </recommendedName>
</protein>
<evidence type="ECO:0000256" key="4">
    <source>
        <dbReference type="ARBA" id="ARBA00022692"/>
    </source>
</evidence>
<feature type="transmembrane region" description="Helical" evidence="7">
    <location>
        <begin position="259"/>
        <end position="277"/>
    </location>
</feature>
<evidence type="ECO:0000313" key="9">
    <source>
        <dbReference type="EMBL" id="GAA2042652.1"/>
    </source>
</evidence>
<dbReference type="EMBL" id="BAAAMN010000049">
    <property type="protein sequence ID" value="GAA2042652.1"/>
    <property type="molecule type" value="Genomic_DNA"/>
</dbReference>
<dbReference type="Proteomes" id="UP001501461">
    <property type="component" value="Unassembled WGS sequence"/>
</dbReference>
<reference evidence="9 10" key="1">
    <citation type="journal article" date="2019" name="Int. J. Syst. Evol. Microbiol.">
        <title>The Global Catalogue of Microorganisms (GCM) 10K type strain sequencing project: providing services to taxonomists for standard genome sequencing and annotation.</title>
        <authorList>
            <consortium name="The Broad Institute Genomics Platform"/>
            <consortium name="The Broad Institute Genome Sequencing Center for Infectious Disease"/>
            <person name="Wu L."/>
            <person name="Ma J."/>
        </authorList>
    </citation>
    <scope>NUCLEOTIDE SEQUENCE [LARGE SCALE GENOMIC DNA]</scope>
    <source>
        <strain evidence="9 10">JCM 13595</strain>
    </source>
</reference>
<sequence length="330" mass="36415">MYDAATLIASIPPPPTDGFEIGPIKIHIYALCIILGGVLAFWLGGKRWAARGGKSEQMYDVGLWAVVFGIIGARLYHVVTVPDQYFGPNYDGTGDLSKIFAIWEGGIAIWGAIGGGALGVWFACRRYGLRMPAMADAIAPGILLAQAVGRWGNYFNQELFGEPTTLPWGLEVEADHYNFPADLPADTLFHPTFLYESVWNLLGVAVLLLIDRRFKLRNGMMLWSYIVWYTLGRIPIESIRMDDAQIWNILGIEARTNTWTSVLMFLIAVALLIYSIITRPKTAEEKAEADKIYREGHAATGTAAAADDDEETAGHNENSNDDDQTNKPSP</sequence>
<dbReference type="NCBIfam" id="TIGR00544">
    <property type="entry name" value="lgt"/>
    <property type="match status" value="1"/>
</dbReference>
<evidence type="ECO:0000256" key="2">
    <source>
        <dbReference type="ARBA" id="ARBA00022475"/>
    </source>
</evidence>
<dbReference type="GO" id="GO:0016740">
    <property type="term" value="F:transferase activity"/>
    <property type="evidence" value="ECO:0007669"/>
    <property type="project" value="UniProtKB-KW"/>
</dbReference>
<comment type="subcellular location">
    <subcellularLocation>
        <location evidence="7">Cell membrane</location>
        <topology evidence="7">Multi-pass membrane protein</topology>
    </subcellularLocation>
</comment>
<dbReference type="EC" id="2.5.1.145" evidence="7"/>